<comment type="subcellular location">
    <subcellularLocation>
        <location evidence="1">Membrane</location>
        <topology evidence="1">Multi-pass membrane protein</topology>
    </subcellularLocation>
</comment>
<evidence type="ECO:0000256" key="2">
    <source>
        <dbReference type="ARBA" id="ARBA00008411"/>
    </source>
</evidence>
<sequence>MQQQAHLYQGKIIITDTKMPQGKLLNVTMLTFFPIVLHTSVGDCVVYSCREMSEMPEDMPAYLNDEPVSTDNNENKDHPPAQPGMFGRLAGGLYGATKGALGATVGGVTWIGGKSLDLTKTTVCSVAALPGIGVGLVKGGVCAVAGGVTAVGSAVVSKVPIGGGKKKDKSD</sequence>
<evidence type="ECO:0000256" key="1">
    <source>
        <dbReference type="ARBA" id="ARBA00004141"/>
    </source>
</evidence>
<evidence type="ECO:0000313" key="6">
    <source>
        <dbReference type="Ensembl" id="ENSGACP00000059247.1"/>
    </source>
</evidence>
<dbReference type="PANTHER" id="PTHR31443">
    <property type="match status" value="1"/>
</dbReference>
<reference evidence="6 7" key="1">
    <citation type="journal article" date="2021" name="G3 (Bethesda)">
        <title>Improved contiguity of the threespine stickleback genome using long-read sequencing.</title>
        <authorList>
            <person name="Nath S."/>
            <person name="Shaw D.E."/>
            <person name="White M.A."/>
        </authorList>
    </citation>
    <scope>NUCLEOTIDE SEQUENCE [LARGE SCALE GENOMIC DNA]</scope>
    <source>
        <strain evidence="6 7">Lake Benthic</strain>
    </source>
</reference>
<protein>
    <submittedName>
        <fullName evidence="6">Transmembrane protein 263</fullName>
    </submittedName>
</protein>
<reference evidence="6" key="3">
    <citation type="submission" date="2025-09" db="UniProtKB">
        <authorList>
            <consortium name="Ensembl"/>
        </authorList>
    </citation>
    <scope>IDENTIFICATION</scope>
</reference>
<dbReference type="InterPro" id="IPR028153">
    <property type="entry name" value="UPF0444"/>
</dbReference>
<keyword evidence="5" id="KW-0472">Membrane</keyword>
<dbReference type="GeneTree" id="ENSGT00390000013899"/>
<organism evidence="6 7">
    <name type="scientific">Gasterosteus aculeatus aculeatus</name>
    <name type="common">three-spined stickleback</name>
    <dbReference type="NCBI Taxonomy" id="481459"/>
    <lineage>
        <taxon>Eukaryota</taxon>
        <taxon>Metazoa</taxon>
        <taxon>Chordata</taxon>
        <taxon>Craniata</taxon>
        <taxon>Vertebrata</taxon>
        <taxon>Euteleostomi</taxon>
        <taxon>Actinopterygii</taxon>
        <taxon>Neopterygii</taxon>
        <taxon>Teleostei</taxon>
        <taxon>Neoteleostei</taxon>
        <taxon>Acanthomorphata</taxon>
        <taxon>Eupercaria</taxon>
        <taxon>Perciformes</taxon>
        <taxon>Cottioidei</taxon>
        <taxon>Gasterosteales</taxon>
        <taxon>Gasterosteidae</taxon>
        <taxon>Gasterosteus</taxon>
    </lineage>
</organism>
<keyword evidence="3" id="KW-0812">Transmembrane</keyword>
<dbReference type="GO" id="GO:0016020">
    <property type="term" value="C:membrane"/>
    <property type="evidence" value="ECO:0007669"/>
    <property type="project" value="UniProtKB-SubCell"/>
</dbReference>
<proteinExistence type="inferred from homology"/>
<name>A0AAQ4R9I5_GASAC</name>
<dbReference type="AlphaFoldDB" id="A0AAQ4R9I5"/>
<evidence type="ECO:0000256" key="5">
    <source>
        <dbReference type="ARBA" id="ARBA00023136"/>
    </source>
</evidence>
<keyword evidence="7" id="KW-1185">Reference proteome</keyword>
<keyword evidence="4" id="KW-1133">Transmembrane helix</keyword>
<dbReference type="Proteomes" id="UP000007635">
    <property type="component" value="Chromosome XIX"/>
</dbReference>
<comment type="similarity">
    <text evidence="2">Belongs to the TMEM263 family.</text>
</comment>
<reference evidence="6" key="2">
    <citation type="submission" date="2025-08" db="UniProtKB">
        <authorList>
            <consortium name="Ensembl"/>
        </authorList>
    </citation>
    <scope>IDENTIFICATION</scope>
</reference>
<evidence type="ECO:0000256" key="4">
    <source>
        <dbReference type="ARBA" id="ARBA00022989"/>
    </source>
</evidence>
<evidence type="ECO:0000313" key="7">
    <source>
        <dbReference type="Proteomes" id="UP000007635"/>
    </source>
</evidence>
<dbReference type="Pfam" id="PF15475">
    <property type="entry name" value="UPF0444"/>
    <property type="match status" value="1"/>
</dbReference>
<accession>A0AAQ4R9I5</accession>
<evidence type="ECO:0000256" key="3">
    <source>
        <dbReference type="ARBA" id="ARBA00022692"/>
    </source>
</evidence>
<dbReference type="Ensembl" id="ENSGACT00000030069.1">
    <property type="protein sequence ID" value="ENSGACP00000059247.1"/>
    <property type="gene ID" value="ENSGACG00000033719.1"/>
</dbReference>